<dbReference type="EMBL" id="BBNO01000004">
    <property type="protein sequence ID" value="GAO08384.1"/>
    <property type="molecule type" value="Genomic_DNA"/>
</dbReference>
<comment type="caution">
    <text evidence="2">The sequence shown here is derived from an EMBL/GenBank/DDBJ whole genome shotgun (WGS) entry which is preliminary data.</text>
</comment>
<feature type="compositionally biased region" description="Pro residues" evidence="1">
    <location>
        <begin position="1"/>
        <end position="14"/>
    </location>
</feature>
<gene>
    <name evidence="2" type="ORF">TPA0598_04_00200</name>
</gene>
<reference evidence="2 3" key="2">
    <citation type="journal article" date="2015" name="Stand. Genomic Sci.">
        <title>Draft genome sequence of marine-derived Streptomyces sp. TP-A0598, a producer of anti-MRSA antibiotic lydicamycins.</title>
        <authorList>
            <person name="Komaki H."/>
            <person name="Ichikawa N."/>
            <person name="Hosoyama A."/>
            <person name="Fujita N."/>
            <person name="Igarashi Y."/>
        </authorList>
    </citation>
    <scope>NUCLEOTIDE SEQUENCE [LARGE SCALE GENOMIC DNA]</scope>
    <source>
        <strain evidence="2 3">NBRC 110027</strain>
    </source>
</reference>
<dbReference type="Proteomes" id="UP000048965">
    <property type="component" value="Unassembled WGS sequence"/>
</dbReference>
<reference evidence="3" key="1">
    <citation type="submission" date="2014-09" db="EMBL/GenBank/DDBJ databases">
        <title>Whole genome shotgun sequence of Streptomyces sp. NBRC 110027.</title>
        <authorList>
            <person name="Komaki H."/>
            <person name="Ichikawa N."/>
            <person name="Katano-Makiyama Y."/>
            <person name="Hosoyama A."/>
            <person name="Hashimoto M."/>
            <person name="Uohara A."/>
            <person name="Kitahashi Y."/>
            <person name="Ohji S."/>
            <person name="Kimura A."/>
            <person name="Yamazoe A."/>
            <person name="Igarashi Y."/>
            <person name="Fujita N."/>
        </authorList>
    </citation>
    <scope>NUCLEOTIDE SEQUENCE [LARGE SCALE GENOMIC DNA]</scope>
    <source>
        <strain evidence="3">NBRC 110027</strain>
    </source>
</reference>
<proteinExistence type="predicted"/>
<feature type="region of interest" description="Disordered" evidence="1">
    <location>
        <begin position="1"/>
        <end position="23"/>
    </location>
</feature>
<sequence>MTQPTPPRAGPPGSAPHGAQLPGRAVRRVTDNPATLWELQLCCSVLELLQEELPKSRGADPTARGPRGRPGGAFPAGRAAVGGLRLTTVCPHVERIE</sequence>
<dbReference type="AlphaFoldDB" id="A0A0P4R5P3"/>
<name>A0A0P4R5P3_9ACTN</name>
<evidence type="ECO:0000313" key="2">
    <source>
        <dbReference type="EMBL" id="GAO08384.1"/>
    </source>
</evidence>
<protein>
    <submittedName>
        <fullName evidence="2">NADH dehydrogenase</fullName>
    </submittedName>
</protein>
<feature type="region of interest" description="Disordered" evidence="1">
    <location>
        <begin position="54"/>
        <end position="78"/>
    </location>
</feature>
<accession>A0A0P4R5P3</accession>
<keyword evidence="3" id="KW-1185">Reference proteome</keyword>
<evidence type="ECO:0000256" key="1">
    <source>
        <dbReference type="SAM" id="MobiDB-lite"/>
    </source>
</evidence>
<evidence type="ECO:0000313" key="3">
    <source>
        <dbReference type="Proteomes" id="UP000048965"/>
    </source>
</evidence>
<organism evidence="2 3">
    <name type="scientific">Streptomyces lydicamycinicus</name>
    <dbReference type="NCBI Taxonomy" id="1546107"/>
    <lineage>
        <taxon>Bacteria</taxon>
        <taxon>Bacillati</taxon>
        <taxon>Actinomycetota</taxon>
        <taxon>Actinomycetes</taxon>
        <taxon>Kitasatosporales</taxon>
        <taxon>Streptomycetaceae</taxon>
        <taxon>Streptomyces</taxon>
    </lineage>
</organism>